<dbReference type="InterPro" id="IPR036890">
    <property type="entry name" value="HATPase_C_sf"/>
</dbReference>
<protein>
    <submittedName>
        <fullName evidence="4">Histidine kinase</fullName>
    </submittedName>
</protein>
<dbReference type="AlphaFoldDB" id="A0A366L2J9"/>
<dbReference type="Gene3D" id="3.30.565.10">
    <property type="entry name" value="Histidine kinase-like ATPase, C-terminal domain"/>
    <property type="match status" value="1"/>
</dbReference>
<evidence type="ECO:0000256" key="1">
    <source>
        <dbReference type="SAM" id="Coils"/>
    </source>
</evidence>
<dbReference type="OrthoDB" id="9792992at2"/>
<feature type="transmembrane region" description="Helical" evidence="2">
    <location>
        <begin position="35"/>
        <end position="55"/>
    </location>
</feature>
<feature type="transmembrane region" description="Helical" evidence="2">
    <location>
        <begin position="108"/>
        <end position="131"/>
    </location>
</feature>
<organism evidence="4 5">
    <name type="scientific">Pedobacter miscanthi</name>
    <dbReference type="NCBI Taxonomy" id="2259170"/>
    <lineage>
        <taxon>Bacteria</taxon>
        <taxon>Pseudomonadati</taxon>
        <taxon>Bacteroidota</taxon>
        <taxon>Sphingobacteriia</taxon>
        <taxon>Sphingobacteriales</taxon>
        <taxon>Sphingobacteriaceae</taxon>
        <taxon>Pedobacter</taxon>
    </lineage>
</organism>
<feature type="transmembrane region" description="Helical" evidence="2">
    <location>
        <begin position="82"/>
        <end position="101"/>
    </location>
</feature>
<keyword evidence="1" id="KW-0175">Coiled coil</keyword>
<feature type="transmembrane region" description="Helical" evidence="2">
    <location>
        <begin position="143"/>
        <end position="163"/>
    </location>
</feature>
<sequence>MSLINQSDENTLKNNNLAMQSAKEKIMTINFSKKWIKITLHILVWVVLITLPYIINANRSRPPHHLSNYEENQFLRLNFISYFYWIAIFYLNNKVLMYFFFYQKKYFWYGLSLLGCLLLAISIHSTLFKILLPDFDFNLGRTLWFNTPTFLLTIAASTAFTMISDRIREEKRSLQREQENMKTELSFLRSQISPHFIFNVLNNIVALVRLKSNELEPTVMKLSGLMQYMLYETDEEKVSIKTETEYLQAYIDLQKQRFGKKVIIETNIDIESEFDEIEPMLLIPFIENAFKHGVGMIENPQIFVDLKTENELLTFTVRNKFNEDENEIKDAASGIGLANVSRRLNLLYGKEHQLKIDKKDGWFNVNLTLKLTV</sequence>
<reference evidence="4 5" key="1">
    <citation type="submission" date="2018-07" db="EMBL/GenBank/DDBJ databases">
        <title>A draft genome of a endophytic bacteria, a new species of Pedobacter.</title>
        <authorList>
            <person name="Zhang Z.D."/>
            <person name="Chen Z.J."/>
        </authorList>
    </citation>
    <scope>NUCLEOTIDE SEQUENCE [LARGE SCALE GENOMIC DNA]</scope>
    <source>
        <strain evidence="4 5">RS10</strain>
    </source>
</reference>
<keyword evidence="4" id="KW-0808">Transferase</keyword>
<dbReference type="SUPFAM" id="SSF55874">
    <property type="entry name" value="ATPase domain of HSP90 chaperone/DNA topoisomerase II/histidine kinase"/>
    <property type="match status" value="1"/>
</dbReference>
<evidence type="ECO:0000259" key="3">
    <source>
        <dbReference type="Pfam" id="PF06580"/>
    </source>
</evidence>
<keyword evidence="5" id="KW-1185">Reference proteome</keyword>
<dbReference type="Proteomes" id="UP000252081">
    <property type="component" value="Unassembled WGS sequence"/>
</dbReference>
<dbReference type="GO" id="GO:0000155">
    <property type="term" value="F:phosphorelay sensor kinase activity"/>
    <property type="evidence" value="ECO:0007669"/>
    <property type="project" value="InterPro"/>
</dbReference>
<dbReference type="RefSeq" id="WP_113948886.1">
    <property type="nucleotide sequence ID" value="NZ_QNQU01000008.1"/>
</dbReference>
<dbReference type="PANTHER" id="PTHR34220">
    <property type="entry name" value="SENSOR HISTIDINE KINASE YPDA"/>
    <property type="match status" value="1"/>
</dbReference>
<dbReference type="InterPro" id="IPR010559">
    <property type="entry name" value="Sig_transdc_His_kin_internal"/>
</dbReference>
<feature type="coiled-coil region" evidence="1">
    <location>
        <begin position="164"/>
        <end position="191"/>
    </location>
</feature>
<dbReference type="GO" id="GO:0016020">
    <property type="term" value="C:membrane"/>
    <property type="evidence" value="ECO:0007669"/>
    <property type="project" value="InterPro"/>
</dbReference>
<comment type="caution">
    <text evidence="4">The sequence shown here is derived from an EMBL/GenBank/DDBJ whole genome shotgun (WGS) entry which is preliminary data.</text>
</comment>
<dbReference type="Pfam" id="PF06580">
    <property type="entry name" value="His_kinase"/>
    <property type="match status" value="1"/>
</dbReference>
<name>A0A366L2J9_9SPHI</name>
<feature type="domain" description="Signal transduction histidine kinase internal region" evidence="3">
    <location>
        <begin position="184"/>
        <end position="261"/>
    </location>
</feature>
<keyword evidence="2" id="KW-0812">Transmembrane</keyword>
<keyword evidence="2" id="KW-1133">Transmembrane helix</keyword>
<proteinExistence type="predicted"/>
<evidence type="ECO:0000256" key="2">
    <source>
        <dbReference type="SAM" id="Phobius"/>
    </source>
</evidence>
<evidence type="ECO:0000313" key="5">
    <source>
        <dbReference type="Proteomes" id="UP000252081"/>
    </source>
</evidence>
<gene>
    <name evidence="4" type="ORF">DRW42_11040</name>
</gene>
<keyword evidence="2" id="KW-0472">Membrane</keyword>
<keyword evidence="4" id="KW-0418">Kinase</keyword>
<dbReference type="InterPro" id="IPR050640">
    <property type="entry name" value="Bact_2-comp_sensor_kinase"/>
</dbReference>
<dbReference type="PANTHER" id="PTHR34220:SF7">
    <property type="entry name" value="SENSOR HISTIDINE KINASE YPDA"/>
    <property type="match status" value="1"/>
</dbReference>
<dbReference type="EMBL" id="QNQU01000008">
    <property type="protein sequence ID" value="RBQ07713.1"/>
    <property type="molecule type" value="Genomic_DNA"/>
</dbReference>
<accession>A0A366L2J9</accession>
<evidence type="ECO:0000313" key="4">
    <source>
        <dbReference type="EMBL" id="RBQ07713.1"/>
    </source>
</evidence>